<dbReference type="InterPro" id="IPR036390">
    <property type="entry name" value="WH_DNA-bd_sf"/>
</dbReference>
<dbReference type="SUPFAM" id="SSF46785">
    <property type="entry name" value="Winged helix' DNA-binding domain"/>
    <property type="match status" value="1"/>
</dbReference>
<evidence type="ECO:0000256" key="3">
    <source>
        <dbReference type="ARBA" id="ARBA00023163"/>
    </source>
</evidence>
<dbReference type="SUPFAM" id="SSF48008">
    <property type="entry name" value="GntR ligand-binding domain-like"/>
    <property type="match status" value="1"/>
</dbReference>
<proteinExistence type="predicted"/>
<dbReference type="RefSeq" id="WP_073339141.1">
    <property type="nucleotide sequence ID" value="NZ_FQXM01000017.1"/>
</dbReference>
<protein>
    <submittedName>
        <fullName evidence="5">DNA-binding transcriptional regulator, FadR family</fullName>
    </submittedName>
</protein>
<dbReference type="PANTHER" id="PTHR43537:SF5">
    <property type="entry name" value="UXU OPERON TRANSCRIPTIONAL REGULATOR"/>
    <property type="match status" value="1"/>
</dbReference>
<name>A0A1M5WH87_9CLOT</name>
<evidence type="ECO:0000256" key="2">
    <source>
        <dbReference type="ARBA" id="ARBA00023125"/>
    </source>
</evidence>
<reference evidence="5 6" key="1">
    <citation type="submission" date="2016-11" db="EMBL/GenBank/DDBJ databases">
        <authorList>
            <person name="Jaros S."/>
            <person name="Januszkiewicz K."/>
            <person name="Wedrychowicz H."/>
        </authorList>
    </citation>
    <scope>NUCLEOTIDE SEQUENCE [LARGE SCALE GENOMIC DNA]</scope>
    <source>
        <strain evidence="5 6">DSM 8605</strain>
    </source>
</reference>
<dbReference type="STRING" id="1121316.SAMN02745207_02913"/>
<dbReference type="CDD" id="cd07377">
    <property type="entry name" value="WHTH_GntR"/>
    <property type="match status" value="1"/>
</dbReference>
<sequence length="238" mass="27988">MKLDKIDNQSVVNVVVERIKNSIIKEELKPGDKIPTEVELIEQLGVGRNSVREAIKMLTALGILEVRRGQGTYVVTKVNPSFFDPLIFSLIIEPKSNRDLYELRVMFDSMVLFNVIEKVSDEEILMIEQEIMDTEQKYKENKENIDVEYFVKRDCEFHYMILELTKNPLIIRIGQAILGLFQEYIKKSILQQNGIERSIKNHVRILDTIKKRDRNNVLDIVENTLIEWKEEWKNFESK</sequence>
<dbReference type="GO" id="GO:0003700">
    <property type="term" value="F:DNA-binding transcription factor activity"/>
    <property type="evidence" value="ECO:0007669"/>
    <property type="project" value="InterPro"/>
</dbReference>
<dbReference type="AlphaFoldDB" id="A0A1M5WH87"/>
<dbReference type="Gene3D" id="1.10.10.10">
    <property type="entry name" value="Winged helix-like DNA-binding domain superfamily/Winged helix DNA-binding domain"/>
    <property type="match status" value="1"/>
</dbReference>
<evidence type="ECO:0000259" key="4">
    <source>
        <dbReference type="PROSITE" id="PS50949"/>
    </source>
</evidence>
<keyword evidence="2 5" id="KW-0238">DNA-binding</keyword>
<dbReference type="GO" id="GO:0003677">
    <property type="term" value="F:DNA binding"/>
    <property type="evidence" value="ECO:0007669"/>
    <property type="project" value="UniProtKB-KW"/>
</dbReference>
<evidence type="ECO:0000313" key="6">
    <source>
        <dbReference type="Proteomes" id="UP000184447"/>
    </source>
</evidence>
<dbReference type="PROSITE" id="PS50949">
    <property type="entry name" value="HTH_GNTR"/>
    <property type="match status" value="1"/>
</dbReference>
<dbReference type="Gene3D" id="1.20.120.530">
    <property type="entry name" value="GntR ligand-binding domain-like"/>
    <property type="match status" value="1"/>
</dbReference>
<dbReference type="PRINTS" id="PR00035">
    <property type="entry name" value="HTHGNTR"/>
</dbReference>
<evidence type="ECO:0000313" key="5">
    <source>
        <dbReference type="EMBL" id="SHH86909.1"/>
    </source>
</evidence>
<dbReference type="Pfam" id="PF00392">
    <property type="entry name" value="GntR"/>
    <property type="match status" value="1"/>
</dbReference>
<dbReference type="Pfam" id="PF07729">
    <property type="entry name" value="FCD"/>
    <property type="match status" value="1"/>
</dbReference>
<organism evidence="5 6">
    <name type="scientific">Clostridium grantii DSM 8605</name>
    <dbReference type="NCBI Taxonomy" id="1121316"/>
    <lineage>
        <taxon>Bacteria</taxon>
        <taxon>Bacillati</taxon>
        <taxon>Bacillota</taxon>
        <taxon>Clostridia</taxon>
        <taxon>Eubacteriales</taxon>
        <taxon>Clostridiaceae</taxon>
        <taxon>Clostridium</taxon>
    </lineage>
</organism>
<evidence type="ECO:0000256" key="1">
    <source>
        <dbReference type="ARBA" id="ARBA00023015"/>
    </source>
</evidence>
<feature type="domain" description="HTH gntR-type" evidence="4">
    <location>
        <begin position="9"/>
        <end position="77"/>
    </location>
</feature>
<gene>
    <name evidence="5" type="ORF">SAMN02745207_02913</name>
</gene>
<keyword evidence="3" id="KW-0804">Transcription</keyword>
<dbReference type="InterPro" id="IPR036388">
    <property type="entry name" value="WH-like_DNA-bd_sf"/>
</dbReference>
<keyword evidence="1" id="KW-0805">Transcription regulation</keyword>
<dbReference type="PANTHER" id="PTHR43537">
    <property type="entry name" value="TRANSCRIPTIONAL REGULATOR, GNTR FAMILY"/>
    <property type="match status" value="1"/>
</dbReference>
<accession>A0A1M5WH87</accession>
<keyword evidence="6" id="KW-1185">Reference proteome</keyword>
<dbReference type="InterPro" id="IPR011711">
    <property type="entry name" value="GntR_C"/>
</dbReference>
<dbReference type="InterPro" id="IPR000524">
    <property type="entry name" value="Tscrpt_reg_HTH_GntR"/>
</dbReference>
<dbReference type="InterPro" id="IPR008920">
    <property type="entry name" value="TF_FadR/GntR_C"/>
</dbReference>
<dbReference type="SMART" id="SM00345">
    <property type="entry name" value="HTH_GNTR"/>
    <property type="match status" value="1"/>
</dbReference>
<dbReference type="EMBL" id="FQXM01000017">
    <property type="protein sequence ID" value="SHH86909.1"/>
    <property type="molecule type" value="Genomic_DNA"/>
</dbReference>
<dbReference type="OrthoDB" id="9799482at2"/>
<dbReference type="Proteomes" id="UP000184447">
    <property type="component" value="Unassembled WGS sequence"/>
</dbReference>